<evidence type="ECO:0000313" key="2">
    <source>
        <dbReference type="Proteomes" id="UP000663850"/>
    </source>
</evidence>
<name>A0A8H3HBS5_9AGAM</name>
<gene>
    <name evidence="1" type="ORF">RDB_LOCUS88930</name>
</gene>
<dbReference type="AlphaFoldDB" id="A0A8H3HBS5"/>
<protein>
    <submittedName>
        <fullName evidence="1">Uncharacterized protein</fullName>
    </submittedName>
</protein>
<dbReference type="Proteomes" id="UP000663850">
    <property type="component" value="Unassembled WGS sequence"/>
</dbReference>
<sequence>MPSFAGFYATEDECRAWLWANTPEVIEAVPRAGTGAVEIQAREFMRSKRIRDSFFLTRVPLPGPPDPDGPWALMLVRRSSARKEYLAPLRERDYLLRDLVETQFKLKVSDWTVIWYSKHDPELVSEFLSPETVSSDDE</sequence>
<dbReference type="EMBL" id="CAJMWZ010004797">
    <property type="protein sequence ID" value="CAE6495385.1"/>
    <property type="molecule type" value="Genomic_DNA"/>
</dbReference>
<comment type="caution">
    <text evidence="1">The sequence shown here is derived from an EMBL/GenBank/DDBJ whole genome shotgun (WGS) entry which is preliminary data.</text>
</comment>
<proteinExistence type="predicted"/>
<reference evidence="1" key="1">
    <citation type="submission" date="2021-01" db="EMBL/GenBank/DDBJ databases">
        <authorList>
            <person name="Kaushik A."/>
        </authorList>
    </citation>
    <scope>NUCLEOTIDE SEQUENCE</scope>
    <source>
        <strain evidence="1">Type strain: AG8-Rh-89/</strain>
    </source>
</reference>
<accession>A0A8H3HBS5</accession>
<evidence type="ECO:0000313" key="1">
    <source>
        <dbReference type="EMBL" id="CAE6495385.1"/>
    </source>
</evidence>
<organism evidence="1 2">
    <name type="scientific">Rhizoctonia solani</name>
    <dbReference type="NCBI Taxonomy" id="456999"/>
    <lineage>
        <taxon>Eukaryota</taxon>
        <taxon>Fungi</taxon>
        <taxon>Dikarya</taxon>
        <taxon>Basidiomycota</taxon>
        <taxon>Agaricomycotina</taxon>
        <taxon>Agaricomycetes</taxon>
        <taxon>Cantharellales</taxon>
        <taxon>Ceratobasidiaceae</taxon>
        <taxon>Rhizoctonia</taxon>
    </lineage>
</organism>